<dbReference type="EMBL" id="HACL01000323">
    <property type="protein sequence ID" value="CFW94617.1"/>
    <property type="molecule type" value="Transcribed_RNA"/>
</dbReference>
<keyword evidence="1" id="KW-1133">Transmembrane helix</keyword>
<organism evidence="2">
    <name type="scientific">Anopheles gambiae</name>
    <name type="common">African malaria mosquito</name>
    <dbReference type="NCBI Taxonomy" id="7165"/>
    <lineage>
        <taxon>Eukaryota</taxon>
        <taxon>Metazoa</taxon>
        <taxon>Ecdysozoa</taxon>
        <taxon>Arthropoda</taxon>
        <taxon>Hexapoda</taxon>
        <taxon>Insecta</taxon>
        <taxon>Pterygota</taxon>
        <taxon>Neoptera</taxon>
        <taxon>Endopterygota</taxon>
        <taxon>Diptera</taxon>
        <taxon>Nematocera</taxon>
        <taxon>Culicoidea</taxon>
        <taxon>Culicidae</taxon>
        <taxon>Anophelinae</taxon>
        <taxon>Anopheles</taxon>
    </lineage>
</organism>
<dbReference type="AlphaFoldDB" id="A0A0E4G8L4"/>
<accession>A0A0E4G8L4</accession>
<feature type="transmembrane region" description="Helical" evidence="1">
    <location>
        <begin position="62"/>
        <end position="81"/>
    </location>
</feature>
<keyword evidence="1" id="KW-0812">Transmembrane</keyword>
<keyword evidence="1" id="KW-0472">Membrane</keyword>
<evidence type="ECO:0000313" key="2">
    <source>
        <dbReference type="EMBL" id="CFW94617.1"/>
    </source>
</evidence>
<protein>
    <submittedName>
        <fullName evidence="2">Uncharacterized protein</fullName>
    </submittedName>
</protein>
<feature type="transmembrane region" description="Helical" evidence="1">
    <location>
        <begin position="101"/>
        <end position="122"/>
    </location>
</feature>
<sequence>MRGTYFVVNTGSQHPPFFRFACTLPSTEVIFEPAKIDVEVVQAKACHCQPFQTLARSVTRTLLQTAAMMMTMKLGTMTMGLETMTMGLETMTMTMTVKLGTMTMVMTMTMKMGTMMMMMMMMMTLGTMTMKKTYNLLQFLPHVD</sequence>
<proteinExistence type="predicted"/>
<reference evidence="2" key="1">
    <citation type="submission" date="2015-03" db="EMBL/GenBank/DDBJ databases">
        <title>Long non-coding RNA discovery across the genus Anopheles reveals conserved secondary structures within and beyond the Gambiae complex.</title>
        <authorList>
            <person name="Jenkins A."/>
            <person name="Waterhouse R."/>
            <person name="Muskavitch M."/>
        </authorList>
    </citation>
    <scope>NUCLEOTIDE SEQUENCE</scope>
    <source>
        <tissue evidence="2">Whole body</tissue>
    </source>
</reference>
<evidence type="ECO:0000256" key="1">
    <source>
        <dbReference type="SAM" id="Phobius"/>
    </source>
</evidence>
<name>A0A0E4G8L4_ANOGA</name>